<protein>
    <submittedName>
        <fullName evidence="2">DUF4345 domain-containing protein</fullName>
    </submittedName>
</protein>
<name>A0A9E8SFQ1_9FLAO</name>
<gene>
    <name evidence="2" type="ORF">N7U66_12290</name>
</gene>
<dbReference type="Pfam" id="PF14248">
    <property type="entry name" value="DUF4345"/>
    <property type="match status" value="1"/>
</dbReference>
<organism evidence="2 3">
    <name type="scientific">Lacinutrix neustonica</name>
    <dbReference type="NCBI Taxonomy" id="2980107"/>
    <lineage>
        <taxon>Bacteria</taxon>
        <taxon>Pseudomonadati</taxon>
        <taxon>Bacteroidota</taxon>
        <taxon>Flavobacteriia</taxon>
        <taxon>Flavobacteriales</taxon>
        <taxon>Flavobacteriaceae</taxon>
        <taxon>Lacinutrix</taxon>
    </lineage>
</organism>
<dbReference type="InterPro" id="IPR025597">
    <property type="entry name" value="DUF4345"/>
</dbReference>
<dbReference type="KEGG" id="lnu:N7U66_12290"/>
<evidence type="ECO:0000313" key="2">
    <source>
        <dbReference type="EMBL" id="WAC00980.1"/>
    </source>
</evidence>
<feature type="transmembrane region" description="Helical" evidence="1">
    <location>
        <begin position="90"/>
        <end position="111"/>
    </location>
</feature>
<feature type="transmembrane region" description="Helical" evidence="1">
    <location>
        <begin position="63"/>
        <end position="83"/>
    </location>
</feature>
<dbReference type="Proteomes" id="UP001164705">
    <property type="component" value="Chromosome"/>
</dbReference>
<dbReference type="EMBL" id="CP113088">
    <property type="protein sequence ID" value="WAC00980.1"/>
    <property type="molecule type" value="Genomic_DNA"/>
</dbReference>
<keyword evidence="1" id="KW-1133">Transmembrane helix</keyword>
<reference evidence="2" key="1">
    <citation type="submission" date="2022-11" db="EMBL/GenBank/DDBJ databases">
        <title>Lacinutrix neustonica HL-RS19T sp. nov., isolated from the surface microlayer sample of brackish Lake Shihwa.</title>
        <authorList>
            <person name="Choi J.Y."/>
            <person name="Hwang C.Y."/>
        </authorList>
    </citation>
    <scope>NUCLEOTIDE SEQUENCE</scope>
    <source>
        <strain evidence="2">HL-RS19</strain>
    </source>
</reference>
<evidence type="ECO:0000256" key="1">
    <source>
        <dbReference type="SAM" id="Phobius"/>
    </source>
</evidence>
<keyword evidence="1" id="KW-0812">Transmembrane</keyword>
<proteinExistence type="predicted"/>
<feature type="transmembrane region" description="Helical" evidence="1">
    <location>
        <begin position="117"/>
        <end position="138"/>
    </location>
</feature>
<feature type="transmembrane region" description="Helical" evidence="1">
    <location>
        <begin position="23"/>
        <end position="43"/>
    </location>
</feature>
<dbReference type="AlphaFoldDB" id="A0A9E8SFQ1"/>
<keyword evidence="1" id="KW-0472">Membrane</keyword>
<dbReference type="RefSeq" id="WP_267675527.1">
    <property type="nucleotide sequence ID" value="NZ_CP113088.1"/>
</dbReference>
<accession>A0A9E8SFQ1</accession>
<sequence>MGHFETIGNHIRSRMMIKTKEDFINKIHLIISVCIVIPVAFVYGFKPELSFDMLLETTDEHNFYKAIMGLYLGFSALWILGFIKKRYFETAIVTNFIFMLGLGLGRLLSLITDGIPTSAYVFGTAAELFTGCYGLWVFKRLNQ</sequence>
<keyword evidence="3" id="KW-1185">Reference proteome</keyword>
<evidence type="ECO:0000313" key="3">
    <source>
        <dbReference type="Proteomes" id="UP001164705"/>
    </source>
</evidence>